<reference evidence="1 2" key="1">
    <citation type="journal article" date="2021" name="Plant Biotechnol. J.">
        <title>Multi-omics assisted identification of the key and species-specific regulatory components of drought-tolerant mechanisms in Gossypium stocksii.</title>
        <authorList>
            <person name="Yu D."/>
            <person name="Ke L."/>
            <person name="Zhang D."/>
            <person name="Wu Y."/>
            <person name="Sun Y."/>
            <person name="Mei J."/>
            <person name="Sun J."/>
            <person name="Sun Y."/>
        </authorList>
    </citation>
    <scope>NUCLEOTIDE SEQUENCE [LARGE SCALE GENOMIC DNA]</scope>
    <source>
        <strain evidence="2">cv. E1</strain>
        <tissue evidence="1">Leaf</tissue>
    </source>
</reference>
<dbReference type="AlphaFoldDB" id="A0A9D3VPC0"/>
<gene>
    <name evidence="1" type="ORF">J1N35_018139</name>
</gene>
<evidence type="ECO:0000313" key="2">
    <source>
        <dbReference type="Proteomes" id="UP000828251"/>
    </source>
</evidence>
<dbReference type="OrthoDB" id="995555at2759"/>
<organism evidence="1 2">
    <name type="scientific">Gossypium stocksii</name>
    <dbReference type="NCBI Taxonomy" id="47602"/>
    <lineage>
        <taxon>Eukaryota</taxon>
        <taxon>Viridiplantae</taxon>
        <taxon>Streptophyta</taxon>
        <taxon>Embryophyta</taxon>
        <taxon>Tracheophyta</taxon>
        <taxon>Spermatophyta</taxon>
        <taxon>Magnoliopsida</taxon>
        <taxon>eudicotyledons</taxon>
        <taxon>Gunneridae</taxon>
        <taxon>Pentapetalae</taxon>
        <taxon>rosids</taxon>
        <taxon>malvids</taxon>
        <taxon>Malvales</taxon>
        <taxon>Malvaceae</taxon>
        <taxon>Malvoideae</taxon>
        <taxon>Gossypium</taxon>
    </lineage>
</organism>
<comment type="caution">
    <text evidence="1">The sequence shown here is derived from an EMBL/GenBank/DDBJ whole genome shotgun (WGS) entry which is preliminary data.</text>
</comment>
<keyword evidence="2" id="KW-1185">Reference proteome</keyword>
<accession>A0A9D3VPC0</accession>
<sequence length="94" mass="11220">MRRFSQRGHGLCMINILHYNRDPWILIPQSCTPSKVMDWIRLLGLPGYMYRKSILIEIGELDYNTDYRNQQKFVRLTIYIDLEKLLVSKVMIGE</sequence>
<proteinExistence type="predicted"/>
<evidence type="ECO:0008006" key="3">
    <source>
        <dbReference type="Google" id="ProtNLM"/>
    </source>
</evidence>
<name>A0A9D3VPC0_9ROSI</name>
<dbReference type="Proteomes" id="UP000828251">
    <property type="component" value="Unassembled WGS sequence"/>
</dbReference>
<dbReference type="EMBL" id="JAIQCV010000006">
    <property type="protein sequence ID" value="KAH1090882.1"/>
    <property type="molecule type" value="Genomic_DNA"/>
</dbReference>
<evidence type="ECO:0000313" key="1">
    <source>
        <dbReference type="EMBL" id="KAH1090882.1"/>
    </source>
</evidence>
<protein>
    <recommendedName>
        <fullName evidence="3">DUF4283 domain-containing protein</fullName>
    </recommendedName>
</protein>